<dbReference type="RefSeq" id="WP_103203822.1">
    <property type="nucleotide sequence ID" value="NZ_CVTD020000028.1"/>
</dbReference>
<dbReference type="InterPro" id="IPR003033">
    <property type="entry name" value="SCP2_sterol-bd_dom"/>
</dbReference>
<dbReference type="Pfam" id="PF02036">
    <property type="entry name" value="SCP2"/>
    <property type="match status" value="1"/>
</dbReference>
<dbReference type="Gene3D" id="3.40.50.360">
    <property type="match status" value="1"/>
</dbReference>
<dbReference type="AlphaFoldDB" id="A0A0H5SJR1"/>
<dbReference type="Gene3D" id="3.30.1050.10">
    <property type="entry name" value="SCP2 sterol-binding domain"/>
    <property type="match status" value="1"/>
</dbReference>
<dbReference type="OrthoDB" id="1763575at2"/>
<feature type="domain" description="SCP2" evidence="1">
    <location>
        <begin position="245"/>
        <end position="328"/>
    </location>
</feature>
<accession>A0A0H5SJR1</accession>
<evidence type="ECO:0000313" key="2">
    <source>
        <dbReference type="EMBL" id="CRZ35749.1"/>
    </source>
</evidence>
<evidence type="ECO:0000313" key="3">
    <source>
        <dbReference type="Proteomes" id="UP000236497"/>
    </source>
</evidence>
<gene>
    <name evidence="2" type="ORF">HHT355_2566</name>
</gene>
<reference evidence="2 3" key="1">
    <citation type="submission" date="2015-06" db="EMBL/GenBank/DDBJ databases">
        <authorList>
            <person name="Wibberg Daniel"/>
        </authorList>
    </citation>
    <scope>NUCLEOTIDE SEQUENCE [LARGE SCALE GENOMIC DNA]</scope>
    <source>
        <strain evidence="2 3">T3/55T</strain>
    </source>
</reference>
<dbReference type="InterPro" id="IPR036527">
    <property type="entry name" value="SCP2_sterol-bd_dom_sf"/>
</dbReference>
<proteinExistence type="predicted"/>
<organism evidence="2 3">
    <name type="scientific">Herbinix hemicellulosilytica</name>
    <dbReference type="NCBI Taxonomy" id="1564487"/>
    <lineage>
        <taxon>Bacteria</taxon>
        <taxon>Bacillati</taxon>
        <taxon>Bacillota</taxon>
        <taxon>Clostridia</taxon>
        <taxon>Lachnospirales</taxon>
        <taxon>Lachnospiraceae</taxon>
        <taxon>Herbinix</taxon>
    </lineage>
</organism>
<dbReference type="Proteomes" id="UP000236497">
    <property type="component" value="Unassembled WGS sequence"/>
</dbReference>
<evidence type="ECO:0000259" key="1">
    <source>
        <dbReference type="Pfam" id="PF02036"/>
    </source>
</evidence>
<name>A0A0H5SJR1_HERHM</name>
<keyword evidence="3" id="KW-1185">Reference proteome</keyword>
<dbReference type="EMBL" id="CVTD020000028">
    <property type="protein sequence ID" value="CRZ35749.1"/>
    <property type="molecule type" value="Genomic_DNA"/>
</dbReference>
<dbReference type="InterPro" id="IPR029039">
    <property type="entry name" value="Flavoprotein-like_sf"/>
</dbReference>
<dbReference type="SUPFAM" id="SSF55718">
    <property type="entry name" value="SCP-like"/>
    <property type="match status" value="1"/>
</dbReference>
<dbReference type="SUPFAM" id="SSF52218">
    <property type="entry name" value="Flavoproteins"/>
    <property type="match status" value="1"/>
</dbReference>
<sequence length="332" mass="38094">MKVNIYYGGRGLIEDPTLYIIGKLTEVLEELRVNVTRYNLFEEKNSLALLPKTLKEADGVILATTVEWIGIGGYMQQFLDACWLYGDKEKLEKLYMLPVVTTGTYGEREATLFLIQAWEMLGGIPYSGLSAYVEDNVEFEMNSEYAKLIEKKAESFYRVINQKRVMLPASNMVLRQSLMKSNSIVLTPQESEQLSMYVSDDEYVRKQKQDIEELTQLYKNMLSNSDGDTGQEFIRNLNENFRPIDDFKASYNIILSDVNRNLIIEVDGKQLKCYYGDKPDADVIAKTTREVMNKLVLGRVTFQGAFMSGELTAKGNFKTLRTFDQIFQFNVL</sequence>
<protein>
    <recommendedName>
        <fullName evidence="1">SCP2 domain-containing protein</fullName>
    </recommendedName>
</protein>